<dbReference type="AlphaFoldDB" id="A0A8J3G8E1"/>
<dbReference type="EMBL" id="BMXF01000001">
    <property type="protein sequence ID" value="GHB58215.1"/>
    <property type="molecule type" value="Genomic_DNA"/>
</dbReference>
<protein>
    <recommendedName>
        <fullName evidence="3">PLC-like phosphodiesterase</fullName>
    </recommendedName>
</protein>
<dbReference type="InterPro" id="IPR032075">
    <property type="entry name" value="PI-PLC-C1"/>
</dbReference>
<sequence>MENYQQLHYNEAAFKSSHNSYDRKESLDQQLQFYDTPDAYYNCGCRAVELDIWRHSKPDEPNSPDWFTVNHLTNGGKTLDYYLSQLRVWHEHNPGHDVIGVSLDIKSSGGDASTFPEEIDRYLTNFMGRDLILTPGDLFSGINGNNLSELVKAQGWPTLSAMTNKFIFCLSGNEDWKKLYSEMSPATRFCFSDATDASQLMVPNSRVVYNIKEGKGSSGEIDKLRSDKILIRVYDVDNGNDWQSARKLGANNLATNKVSGSTWASVSTHAPYSPFESN</sequence>
<organism evidence="1 2">
    <name type="scientific">Persicitalea jodogahamensis</name>
    <dbReference type="NCBI Taxonomy" id="402147"/>
    <lineage>
        <taxon>Bacteria</taxon>
        <taxon>Pseudomonadati</taxon>
        <taxon>Bacteroidota</taxon>
        <taxon>Cytophagia</taxon>
        <taxon>Cytophagales</taxon>
        <taxon>Spirosomataceae</taxon>
        <taxon>Persicitalea</taxon>
    </lineage>
</organism>
<evidence type="ECO:0000313" key="2">
    <source>
        <dbReference type="Proteomes" id="UP000598271"/>
    </source>
</evidence>
<dbReference type="RefSeq" id="WP_189563198.1">
    <property type="nucleotide sequence ID" value="NZ_BMXF01000001.1"/>
</dbReference>
<dbReference type="InterPro" id="IPR017946">
    <property type="entry name" value="PLC-like_Pdiesterase_TIM-brl"/>
</dbReference>
<evidence type="ECO:0008006" key="3">
    <source>
        <dbReference type="Google" id="ProtNLM"/>
    </source>
</evidence>
<dbReference type="Pfam" id="PF16670">
    <property type="entry name" value="PI-PLC-C1"/>
    <property type="match status" value="1"/>
</dbReference>
<dbReference type="Proteomes" id="UP000598271">
    <property type="component" value="Unassembled WGS sequence"/>
</dbReference>
<keyword evidence="2" id="KW-1185">Reference proteome</keyword>
<dbReference type="GO" id="GO:0008081">
    <property type="term" value="F:phosphoric diester hydrolase activity"/>
    <property type="evidence" value="ECO:0007669"/>
    <property type="project" value="InterPro"/>
</dbReference>
<evidence type="ECO:0000313" key="1">
    <source>
        <dbReference type="EMBL" id="GHB58215.1"/>
    </source>
</evidence>
<proteinExistence type="predicted"/>
<reference evidence="1 2" key="1">
    <citation type="journal article" date="2014" name="Int. J. Syst. Evol. Microbiol.">
        <title>Complete genome sequence of Corynebacterium casei LMG S-19264T (=DSM 44701T), isolated from a smear-ripened cheese.</title>
        <authorList>
            <consortium name="US DOE Joint Genome Institute (JGI-PGF)"/>
            <person name="Walter F."/>
            <person name="Albersmeier A."/>
            <person name="Kalinowski J."/>
            <person name="Ruckert C."/>
        </authorList>
    </citation>
    <scope>NUCLEOTIDE SEQUENCE [LARGE SCALE GENOMIC DNA]</scope>
    <source>
        <strain evidence="1 2">KCTC 12866</strain>
    </source>
</reference>
<accession>A0A8J3G8E1</accession>
<dbReference type="PROSITE" id="PS50007">
    <property type="entry name" value="PIPLC_X_DOMAIN"/>
    <property type="match status" value="1"/>
</dbReference>
<comment type="caution">
    <text evidence="1">The sequence shown here is derived from an EMBL/GenBank/DDBJ whole genome shotgun (WGS) entry which is preliminary data.</text>
</comment>
<gene>
    <name evidence="1" type="ORF">GCM10007390_09620</name>
</gene>
<dbReference type="Gene3D" id="3.20.20.190">
    <property type="entry name" value="Phosphatidylinositol (PI) phosphodiesterase"/>
    <property type="match status" value="1"/>
</dbReference>
<name>A0A8J3G8E1_9BACT</name>
<dbReference type="SUPFAM" id="SSF51695">
    <property type="entry name" value="PLC-like phosphodiesterases"/>
    <property type="match status" value="1"/>
</dbReference>
<dbReference type="GO" id="GO:0006629">
    <property type="term" value="P:lipid metabolic process"/>
    <property type="evidence" value="ECO:0007669"/>
    <property type="project" value="InterPro"/>
</dbReference>